<dbReference type="Pfam" id="PF01494">
    <property type="entry name" value="FAD_binding_3"/>
    <property type="match status" value="1"/>
</dbReference>
<dbReference type="Gene3D" id="3.30.9.10">
    <property type="entry name" value="D-Amino Acid Oxidase, subunit A, domain 2"/>
    <property type="match status" value="1"/>
</dbReference>
<keyword evidence="6" id="KW-0503">Monooxygenase</keyword>
<dbReference type="SUPFAM" id="SSF51905">
    <property type="entry name" value="FAD/NAD(P)-binding domain"/>
    <property type="match status" value="1"/>
</dbReference>
<comment type="caution">
    <text evidence="6">The sequence shown here is derived from an EMBL/GenBank/DDBJ whole genome shotgun (WGS) entry which is preliminary data.</text>
</comment>
<protein>
    <submittedName>
        <fullName evidence="6">FAD-binding monooxygenase</fullName>
    </submittedName>
</protein>
<dbReference type="InterPro" id="IPR002938">
    <property type="entry name" value="FAD-bd"/>
</dbReference>
<dbReference type="EMBL" id="BNJF01000003">
    <property type="protein sequence ID" value="GHO47859.1"/>
    <property type="molecule type" value="Genomic_DNA"/>
</dbReference>
<evidence type="ECO:0000256" key="3">
    <source>
        <dbReference type="ARBA" id="ARBA00022827"/>
    </source>
</evidence>
<keyword evidence="4" id="KW-0472">Membrane</keyword>
<gene>
    <name evidence="6" type="ORF">KSX_60220</name>
</gene>
<keyword evidence="4" id="KW-0812">Transmembrane</keyword>
<evidence type="ECO:0000259" key="5">
    <source>
        <dbReference type="Pfam" id="PF01494"/>
    </source>
</evidence>
<dbReference type="InterPro" id="IPR036188">
    <property type="entry name" value="FAD/NAD-bd_sf"/>
</dbReference>
<dbReference type="Proteomes" id="UP000612362">
    <property type="component" value="Unassembled WGS sequence"/>
</dbReference>
<evidence type="ECO:0000256" key="2">
    <source>
        <dbReference type="ARBA" id="ARBA00022630"/>
    </source>
</evidence>
<dbReference type="Gene3D" id="3.50.50.60">
    <property type="entry name" value="FAD/NAD(P)-binding domain"/>
    <property type="match status" value="1"/>
</dbReference>
<evidence type="ECO:0000256" key="1">
    <source>
        <dbReference type="ARBA" id="ARBA00001974"/>
    </source>
</evidence>
<name>A0A8J3IAQ7_9CHLR</name>
<sequence>MSQENVPVLIVGGGIVGLSASLFLQHHGIGSLLVERHAGTSIHPRSRGVNIRTMELYREIGLEAEVQRAGALLNPAMGILKGSTLTEALKDFGPEQREAMRAAMLKGSGGGAPLPDISPVTASRSTQDLLEPELLAAARQRGGDLRFSTELVSFEQDKDGVTAIIRDRVSGKESQVRATYMLAADGANSPVRSKMGIATTGKGVLGHLLNVLFEADLTDFIRGREFSMCLIDHPEMRGLLTSINNTDRWVCHIVYHVEKGETPADYPPERCRDLLHSALGMPNLDINIKSVLPWDCAVRITDGFQHGRVFFAGDAAHQMPPWGGQGANSGIADVHNLAWKLAAVLKGQSDPSLLNTYDIERRPVGTLAAEESAEAAGEDGLFTMSSVSGELFKRRFGRIMGFGYQYDSRAIISEERELPEQNILSIDGRPGTHVPHVWGEHEGQRVSSLDLLGRGFVLLAGAEGASWCEAARALGLAAYRIAPDGDLVVADTDWQQDADISATGALLVRPDGFVAWRSIELIAEPQPALASVMARLLCKE</sequence>
<keyword evidence="6" id="KW-0560">Oxidoreductase</keyword>
<dbReference type="RefSeq" id="WP_220197089.1">
    <property type="nucleotide sequence ID" value="NZ_BNJF01000003.1"/>
</dbReference>
<dbReference type="GO" id="GO:0016709">
    <property type="term" value="F:oxidoreductase activity, acting on paired donors, with incorporation or reduction of molecular oxygen, NAD(P)H as one donor, and incorporation of one atom of oxygen"/>
    <property type="evidence" value="ECO:0007669"/>
    <property type="project" value="UniProtKB-ARBA"/>
</dbReference>
<comment type="cofactor">
    <cofactor evidence="1">
        <name>FAD</name>
        <dbReference type="ChEBI" id="CHEBI:57692"/>
    </cofactor>
</comment>
<dbReference type="PANTHER" id="PTHR43004:SF19">
    <property type="entry name" value="BINDING MONOOXYGENASE, PUTATIVE (JCVI)-RELATED"/>
    <property type="match status" value="1"/>
</dbReference>
<dbReference type="Pfam" id="PF21274">
    <property type="entry name" value="Rng_hyd_C"/>
    <property type="match status" value="1"/>
</dbReference>
<dbReference type="AlphaFoldDB" id="A0A8J3IAQ7"/>
<proteinExistence type="predicted"/>
<dbReference type="PRINTS" id="PR00420">
    <property type="entry name" value="RNGMNOXGNASE"/>
</dbReference>
<organism evidence="6 7">
    <name type="scientific">Ktedonospora formicarum</name>
    <dbReference type="NCBI Taxonomy" id="2778364"/>
    <lineage>
        <taxon>Bacteria</taxon>
        <taxon>Bacillati</taxon>
        <taxon>Chloroflexota</taxon>
        <taxon>Ktedonobacteria</taxon>
        <taxon>Ktedonobacterales</taxon>
        <taxon>Ktedonobacteraceae</taxon>
        <taxon>Ktedonospora</taxon>
    </lineage>
</organism>
<keyword evidence="2" id="KW-0285">Flavoprotein</keyword>
<reference evidence="6" key="1">
    <citation type="submission" date="2020-10" db="EMBL/GenBank/DDBJ databases">
        <title>Taxonomic study of unclassified bacteria belonging to the class Ktedonobacteria.</title>
        <authorList>
            <person name="Yabe S."/>
            <person name="Wang C.M."/>
            <person name="Zheng Y."/>
            <person name="Sakai Y."/>
            <person name="Cavaletti L."/>
            <person name="Monciardini P."/>
            <person name="Donadio S."/>
        </authorList>
    </citation>
    <scope>NUCLEOTIDE SEQUENCE</scope>
    <source>
        <strain evidence="6">SOSP1-1</strain>
    </source>
</reference>
<feature type="transmembrane region" description="Helical" evidence="4">
    <location>
        <begin position="6"/>
        <end position="24"/>
    </location>
</feature>
<evidence type="ECO:0000256" key="4">
    <source>
        <dbReference type="SAM" id="Phobius"/>
    </source>
</evidence>
<dbReference type="Gene3D" id="3.40.30.120">
    <property type="match status" value="1"/>
</dbReference>
<keyword evidence="4" id="KW-1133">Transmembrane helix</keyword>
<keyword evidence="7" id="KW-1185">Reference proteome</keyword>
<evidence type="ECO:0000313" key="7">
    <source>
        <dbReference type="Proteomes" id="UP000612362"/>
    </source>
</evidence>
<dbReference type="InterPro" id="IPR050641">
    <property type="entry name" value="RIFMO-like"/>
</dbReference>
<dbReference type="PANTHER" id="PTHR43004">
    <property type="entry name" value="TRK SYSTEM POTASSIUM UPTAKE PROTEIN"/>
    <property type="match status" value="1"/>
</dbReference>
<accession>A0A8J3IAQ7</accession>
<evidence type="ECO:0000313" key="6">
    <source>
        <dbReference type="EMBL" id="GHO47859.1"/>
    </source>
</evidence>
<keyword evidence="3" id="KW-0274">FAD</keyword>
<feature type="domain" description="FAD-binding" evidence="5">
    <location>
        <begin position="6"/>
        <end position="370"/>
    </location>
</feature>
<dbReference type="GO" id="GO:0071949">
    <property type="term" value="F:FAD binding"/>
    <property type="evidence" value="ECO:0007669"/>
    <property type="project" value="InterPro"/>
</dbReference>